<name>A0A7D7JFT3_9RHAB</name>
<sequence>MKNMPIDQGYSNLLASIRLFFRNKYQKVVTYFTSLFSDPATQETTFDTPEFRRCIRRMEGLDVPSSLRDKPDMEESLGDLFQLLYQLPDQLSGPEPAQLGEKYEMKQAVPSLSQEEKNNTEDMIMEKIRGYLKKSKTPIDQDLLQSVEDALNIPGYQEFDTQSCLQRLAEIIGGDWSLHKKTLTSALQFGFIPFHFAVFSGLMAFQAARAKSATEMMTSISGALDHANRINTTLTKQSLDHTKTIEHSALQINKLYNGIADLISKVENLHLQTQNVQISQRQQRADTSSVATSLNSKSREAHQVILTPGITISCYAGTVSVSEDKKIFFKSKGPEFTILGNLFALDMGLKGFSNLLNRNLVDLASALKDHPLLVGDYNRESNIEKRKKIISPLCSRAKSVHQQWTVIHE</sequence>
<accession>A0A7D7JFT3</accession>
<dbReference type="KEGG" id="vg:80536794"/>
<dbReference type="Proteomes" id="UP000681590">
    <property type="component" value="Segment"/>
</dbReference>
<evidence type="ECO:0000313" key="2">
    <source>
        <dbReference type="Proteomes" id="UP000681590"/>
    </source>
</evidence>
<protein>
    <submittedName>
        <fullName evidence="1">Uncharacterized protein</fullName>
    </submittedName>
</protein>
<reference evidence="1" key="2">
    <citation type="submission" date="2020-03" db="EMBL/GenBank/DDBJ databases">
        <authorList>
            <person name="Kafer S."/>
            <person name="Paraskevopoulou S."/>
            <person name="Zirkel F."/>
            <person name="Wieseke N."/>
            <person name="Donath A."/>
            <person name="Petersen M."/>
            <person name="Jones T.C."/>
            <person name="Liu S."/>
            <person name="Zhou X."/>
            <person name="Middendorf M."/>
            <person name="Junglen S."/>
            <person name="Misof B."/>
            <person name="Drosten C."/>
        </authorList>
    </citation>
    <scope>NUCLEOTIDE SEQUENCE</scope>
    <source>
        <strain evidence="1">OKIAV34</strain>
    </source>
</reference>
<dbReference type="EMBL" id="MT153466">
    <property type="protein sequence ID" value="QMP82252.1"/>
    <property type="molecule type" value="Viral_cRNA"/>
</dbReference>
<evidence type="ECO:0000313" key="1">
    <source>
        <dbReference type="EMBL" id="QMP82252.1"/>
    </source>
</evidence>
<reference evidence="1" key="1">
    <citation type="journal article" date="2019" name="PLoS Pathog.">
        <title>Re-assessing the diversity of negative strand RNA viruses in insects.</title>
        <authorList>
            <person name="Kafer S."/>
            <person name="Paraskevopoulou S."/>
            <person name="Zirkel F."/>
            <person name="Wieseke N."/>
            <person name="Donath A."/>
            <person name="Petersen M."/>
            <person name="Jones T.C."/>
            <person name="Liu S."/>
            <person name="Zhou X."/>
            <person name="Middendorf M."/>
            <person name="Junglen S."/>
            <person name="Misof B."/>
            <person name="Drosten C."/>
        </authorList>
    </citation>
    <scope>NUCLEOTIDE SEQUENCE</scope>
    <source>
        <strain evidence="1">OKIAV34</strain>
    </source>
</reference>
<keyword evidence="2" id="KW-1185">Reference proteome</keyword>
<dbReference type="RefSeq" id="YP_010798563.1">
    <property type="nucleotide sequence ID" value="NC_076490.1"/>
</dbReference>
<organism evidence="1 2">
    <name type="scientific">Lepidopteran rhabdo-related virus 34</name>
    <dbReference type="NCBI Taxonomy" id="2847825"/>
    <lineage>
        <taxon>Viruses</taxon>
        <taxon>Riboviria</taxon>
        <taxon>Orthornavirae</taxon>
        <taxon>Negarnaviricota</taxon>
        <taxon>Haploviricotina</taxon>
        <taxon>Monjiviricetes</taxon>
        <taxon>Mononegavirales</taxon>
        <taxon>Rhabdoviridae</taxon>
        <taxon>Deltarhabdovirinae</taxon>
        <taxon>Betapaprhavirus</taxon>
        <taxon>Betapaprhavirus sylvina</taxon>
    </lineage>
</organism>
<dbReference type="GeneID" id="80536794"/>
<proteinExistence type="predicted"/>